<dbReference type="SUPFAM" id="SSF56801">
    <property type="entry name" value="Acetyl-CoA synthetase-like"/>
    <property type="match status" value="1"/>
</dbReference>
<organism evidence="5 6">
    <name type="scientific">Aplysia californica</name>
    <name type="common">California sea hare</name>
    <dbReference type="NCBI Taxonomy" id="6500"/>
    <lineage>
        <taxon>Eukaryota</taxon>
        <taxon>Metazoa</taxon>
        <taxon>Spiralia</taxon>
        <taxon>Lophotrochozoa</taxon>
        <taxon>Mollusca</taxon>
        <taxon>Gastropoda</taxon>
        <taxon>Heterobranchia</taxon>
        <taxon>Euthyneura</taxon>
        <taxon>Tectipleura</taxon>
        <taxon>Aplysiida</taxon>
        <taxon>Aplysioidea</taxon>
        <taxon>Aplysiidae</taxon>
        <taxon>Aplysia</taxon>
    </lineage>
</organism>
<comment type="similarity">
    <text evidence="1">Belongs to the ATP-dependent AMP-binding enzyme family.</text>
</comment>
<dbReference type="PANTHER" id="PTHR24096">
    <property type="entry name" value="LONG-CHAIN-FATTY-ACID--COA LIGASE"/>
    <property type="match status" value="1"/>
</dbReference>
<evidence type="ECO:0000256" key="2">
    <source>
        <dbReference type="ARBA" id="ARBA00022598"/>
    </source>
</evidence>
<keyword evidence="2 6" id="KW-0436">Ligase</keyword>
<name>A0ABM1VPY7_APLCA</name>
<dbReference type="GO" id="GO:0016874">
    <property type="term" value="F:ligase activity"/>
    <property type="evidence" value="ECO:0007669"/>
    <property type="project" value="UniProtKB-KW"/>
</dbReference>
<feature type="domain" description="AMP-dependent synthetase/ligase" evidence="4">
    <location>
        <begin position="1"/>
        <end position="61"/>
    </location>
</feature>
<reference evidence="6" key="1">
    <citation type="submission" date="2025-08" db="UniProtKB">
        <authorList>
            <consortium name="RefSeq"/>
        </authorList>
    </citation>
    <scope>IDENTIFICATION</scope>
</reference>
<dbReference type="RefSeq" id="XP_035824479.1">
    <property type="nucleotide sequence ID" value="XM_035968586.1"/>
</dbReference>
<dbReference type="Gene3D" id="2.30.38.10">
    <property type="entry name" value="Luciferase, Domain 3"/>
    <property type="match status" value="1"/>
</dbReference>
<evidence type="ECO:0000259" key="4">
    <source>
        <dbReference type="Pfam" id="PF00501"/>
    </source>
</evidence>
<dbReference type="Proteomes" id="UP000694888">
    <property type="component" value="Unplaced"/>
</dbReference>
<feature type="region of interest" description="Disordered" evidence="3">
    <location>
        <begin position="1"/>
        <end position="20"/>
    </location>
</feature>
<dbReference type="PANTHER" id="PTHR24096:SF149">
    <property type="entry name" value="AMP-BINDING DOMAIN-CONTAINING PROTEIN-RELATED"/>
    <property type="match status" value="1"/>
</dbReference>
<evidence type="ECO:0000256" key="1">
    <source>
        <dbReference type="ARBA" id="ARBA00006432"/>
    </source>
</evidence>
<proteinExistence type="inferred from homology"/>
<dbReference type="GeneID" id="118477347"/>
<accession>A0ABM1VPY7</accession>
<dbReference type="Pfam" id="PF00501">
    <property type="entry name" value="AMP-binding"/>
    <property type="match status" value="1"/>
</dbReference>
<dbReference type="InterPro" id="IPR000873">
    <property type="entry name" value="AMP-dep_synth/lig_dom"/>
</dbReference>
<sequence>MTETSPATHTAPLEGWKFGSVGVPLPNTDSKVVDIESGRELGANQEGEIWVRGPQVMLGYHDNNEATQEAFGGDGWLKTGRRGFSFR</sequence>
<dbReference type="Gene3D" id="3.40.50.980">
    <property type="match status" value="1"/>
</dbReference>
<keyword evidence="5" id="KW-1185">Reference proteome</keyword>
<evidence type="ECO:0000313" key="6">
    <source>
        <dbReference type="RefSeq" id="XP_035824479.1"/>
    </source>
</evidence>
<gene>
    <name evidence="6" type="primary">LOC118477347</name>
</gene>
<protein>
    <submittedName>
        <fullName evidence="6">Probable 4-coumarate--CoA ligase 1</fullName>
    </submittedName>
</protein>
<evidence type="ECO:0000256" key="3">
    <source>
        <dbReference type="SAM" id="MobiDB-lite"/>
    </source>
</evidence>
<evidence type="ECO:0000313" key="5">
    <source>
        <dbReference type="Proteomes" id="UP000694888"/>
    </source>
</evidence>